<evidence type="ECO:0000313" key="2">
    <source>
        <dbReference type="Proteomes" id="UP001497516"/>
    </source>
</evidence>
<gene>
    <name evidence="1" type="ORF">LTRI10_LOCUS45104</name>
</gene>
<proteinExistence type="predicted"/>
<reference evidence="1 2" key="1">
    <citation type="submission" date="2024-04" db="EMBL/GenBank/DDBJ databases">
        <authorList>
            <person name="Fracassetti M."/>
        </authorList>
    </citation>
    <scope>NUCLEOTIDE SEQUENCE [LARGE SCALE GENOMIC DNA]</scope>
</reference>
<sequence>MQIELATEQTIIDVSGSKITLRFGEKEISYKMTPIPNLHKYLKRDDVKMDCEPVTPPTTLASSPEIEWFNMVSHIDPHDSKVEVASDSCKTMRRPGEEKFHYKKETQELIKVSHQVNDHRRKLKRFVFEERYPKKGRRMVKNNLAPIFEGEEFGECYKPFRDNVISTRKIGSFNHTHQPSNGSVLSQAPDDASERLHGLHLGLHHKYDFYVESSVNGGDLSF</sequence>
<organism evidence="1 2">
    <name type="scientific">Linum trigynum</name>
    <dbReference type="NCBI Taxonomy" id="586398"/>
    <lineage>
        <taxon>Eukaryota</taxon>
        <taxon>Viridiplantae</taxon>
        <taxon>Streptophyta</taxon>
        <taxon>Embryophyta</taxon>
        <taxon>Tracheophyta</taxon>
        <taxon>Spermatophyta</taxon>
        <taxon>Magnoliopsida</taxon>
        <taxon>eudicotyledons</taxon>
        <taxon>Gunneridae</taxon>
        <taxon>Pentapetalae</taxon>
        <taxon>rosids</taxon>
        <taxon>fabids</taxon>
        <taxon>Malpighiales</taxon>
        <taxon>Linaceae</taxon>
        <taxon>Linum</taxon>
    </lineage>
</organism>
<keyword evidence="2" id="KW-1185">Reference proteome</keyword>
<protein>
    <submittedName>
        <fullName evidence="1">Uncharacterized protein</fullName>
    </submittedName>
</protein>
<name>A0AAV2G6C4_9ROSI</name>
<evidence type="ECO:0000313" key="1">
    <source>
        <dbReference type="EMBL" id="CAL1405310.1"/>
    </source>
</evidence>
<dbReference type="AlphaFoldDB" id="A0AAV2G6C4"/>
<dbReference type="EMBL" id="OZ034821">
    <property type="protein sequence ID" value="CAL1405310.1"/>
    <property type="molecule type" value="Genomic_DNA"/>
</dbReference>
<accession>A0AAV2G6C4</accession>
<dbReference type="Proteomes" id="UP001497516">
    <property type="component" value="Chromosome 8"/>
</dbReference>